<dbReference type="InterPro" id="IPR023582">
    <property type="entry name" value="Impact"/>
</dbReference>
<sequence length="211" mass="23927">MEHYLMIAHDGQHEIIVEKSRFICHVKRVYTDQEAVEFIKKIKKDHWNATHNCSAYQIGDFNEIQRSNDDGEPSGTAGIPMLEVLRKQNLKNCAVVVTRYFGGVKLGAGGLIRTYGKSVSETIKTLGLVERKTMKTMFINTDYNLLGTLQNRLEGSNYLLSQVHYTDKISLEVLIDIDSEEQFTSWIVDITHGKATIVAGEVSFKEIPYQP</sequence>
<dbReference type="PANTHER" id="PTHR16301">
    <property type="entry name" value="IMPACT-RELATED"/>
    <property type="match status" value="1"/>
</dbReference>
<dbReference type="Pfam" id="PF09186">
    <property type="entry name" value="DUF1949"/>
    <property type="match status" value="1"/>
</dbReference>
<dbReference type="Gene3D" id="3.30.70.240">
    <property type="match status" value="1"/>
</dbReference>
<dbReference type="InterPro" id="IPR001498">
    <property type="entry name" value="Impact_N"/>
</dbReference>
<dbReference type="Proteomes" id="UP001432099">
    <property type="component" value="Chromosome"/>
</dbReference>
<evidence type="ECO:0000313" key="5">
    <source>
        <dbReference type="Proteomes" id="UP001432099"/>
    </source>
</evidence>
<dbReference type="SUPFAM" id="SSF54211">
    <property type="entry name" value="Ribosomal protein S5 domain 2-like"/>
    <property type="match status" value="1"/>
</dbReference>
<dbReference type="InterPro" id="IPR020569">
    <property type="entry name" value="UPF0029_Impact_CS"/>
</dbReference>
<dbReference type="Gene3D" id="3.30.230.30">
    <property type="entry name" value="Impact, N-terminal domain"/>
    <property type="match status" value="1"/>
</dbReference>
<dbReference type="Pfam" id="PF01205">
    <property type="entry name" value="Impact_N"/>
    <property type="match status" value="1"/>
</dbReference>
<dbReference type="InterPro" id="IPR020568">
    <property type="entry name" value="Ribosomal_Su5_D2-typ_SF"/>
</dbReference>
<keyword evidence="5" id="KW-1185">Reference proteome</keyword>
<feature type="domain" description="Impact N-terminal" evidence="2">
    <location>
        <begin position="19"/>
        <end position="122"/>
    </location>
</feature>
<dbReference type="InterPro" id="IPR015796">
    <property type="entry name" value="Impact_YigZ-like"/>
</dbReference>
<proteinExistence type="inferred from homology"/>
<dbReference type="InterPro" id="IPR035647">
    <property type="entry name" value="EFG_III/V"/>
</dbReference>
<evidence type="ECO:0000259" key="2">
    <source>
        <dbReference type="Pfam" id="PF01205"/>
    </source>
</evidence>
<protein>
    <submittedName>
        <fullName evidence="4">IMPACT family member YvyE</fullName>
    </submittedName>
</protein>
<evidence type="ECO:0000256" key="1">
    <source>
        <dbReference type="ARBA" id="ARBA00007665"/>
    </source>
</evidence>
<dbReference type="SUPFAM" id="SSF54980">
    <property type="entry name" value="EF-G C-terminal domain-like"/>
    <property type="match status" value="1"/>
</dbReference>
<comment type="similarity">
    <text evidence="1">Belongs to the IMPACT family.</text>
</comment>
<dbReference type="EMBL" id="AP028127">
    <property type="protein sequence ID" value="BEH91735.1"/>
    <property type="molecule type" value="Genomic_DNA"/>
</dbReference>
<dbReference type="RefSeq" id="WP_161832430.1">
    <property type="nucleotide sequence ID" value="NZ_AP028127.1"/>
</dbReference>
<dbReference type="PROSITE" id="PS00910">
    <property type="entry name" value="UPF0029"/>
    <property type="match status" value="1"/>
</dbReference>
<name>A0ABN6ZIF8_9FIRM</name>
<gene>
    <name evidence="4" type="primary">yvyE</name>
    <name evidence="4" type="ORF">T23_18370</name>
</gene>
<evidence type="ECO:0000259" key="3">
    <source>
        <dbReference type="Pfam" id="PF09186"/>
    </source>
</evidence>
<feature type="domain" description="UPF0029" evidence="3">
    <location>
        <begin position="139"/>
        <end position="194"/>
    </location>
</feature>
<reference evidence="4" key="1">
    <citation type="journal article" date="2024" name="Int. J. Syst. Evol. Microbiol.">
        <title>Turicibacter faecis sp. nov., isolated from faeces of heart failure mouse model.</title>
        <authorList>
            <person name="Imamura Y."/>
            <person name="Motooka D."/>
            <person name="Nakajima Y."/>
            <person name="Ito S."/>
            <person name="Kitakaze M."/>
            <person name="Iida T."/>
            <person name="Nakamura S."/>
        </authorList>
    </citation>
    <scope>NUCLEOTIDE SEQUENCE</scope>
    <source>
        <strain evidence="4">TC023</strain>
    </source>
</reference>
<organism evidence="4 5">
    <name type="scientific">Turicibacter faecis</name>
    <dbReference type="NCBI Taxonomy" id="2963365"/>
    <lineage>
        <taxon>Bacteria</taxon>
        <taxon>Bacillati</taxon>
        <taxon>Bacillota</taxon>
        <taxon>Erysipelotrichia</taxon>
        <taxon>Erysipelotrichales</taxon>
        <taxon>Turicibacteraceae</taxon>
        <taxon>Turicibacter</taxon>
    </lineage>
</organism>
<dbReference type="InterPro" id="IPR036956">
    <property type="entry name" value="Impact_N_sf"/>
</dbReference>
<dbReference type="PANTHER" id="PTHR16301:SF20">
    <property type="entry name" value="IMPACT FAMILY MEMBER YIGZ"/>
    <property type="match status" value="1"/>
</dbReference>
<dbReference type="InterPro" id="IPR015269">
    <property type="entry name" value="UPF0029_Impact_C"/>
</dbReference>
<accession>A0ABN6ZIF8</accession>
<dbReference type="NCBIfam" id="TIGR00257">
    <property type="entry name" value="IMPACT_YIGZ"/>
    <property type="match status" value="1"/>
</dbReference>
<evidence type="ECO:0000313" key="4">
    <source>
        <dbReference type="EMBL" id="BEH91735.1"/>
    </source>
</evidence>